<dbReference type="PANTHER" id="PTHR43581">
    <property type="entry name" value="ATP/GTP PHOSPHATASE"/>
    <property type="match status" value="1"/>
</dbReference>
<dbReference type="AlphaFoldDB" id="A0A1H5H7D4"/>
<evidence type="ECO:0000313" key="3">
    <source>
        <dbReference type="Proteomes" id="UP000198985"/>
    </source>
</evidence>
<dbReference type="EMBL" id="FNTY01000002">
    <property type="protein sequence ID" value="SEE23913.1"/>
    <property type="molecule type" value="Genomic_DNA"/>
</dbReference>
<name>A0A1H5H7D4_9PSED</name>
<reference evidence="2 3" key="1">
    <citation type="submission" date="2016-10" db="EMBL/GenBank/DDBJ databases">
        <authorList>
            <person name="de Groot N.N."/>
        </authorList>
    </citation>
    <scope>NUCLEOTIDE SEQUENCE [LARGE SCALE GENOMIC DNA]</scope>
    <source>
        <strain evidence="2 3">BS3662</strain>
    </source>
</reference>
<protein>
    <submittedName>
        <fullName evidence="2">AAA domain-containing protein, putative AbiEii toxin, Type IV TA system</fullName>
    </submittedName>
</protein>
<feature type="domain" description="ATPase AAA-type core" evidence="1">
    <location>
        <begin position="272"/>
        <end position="350"/>
    </location>
</feature>
<dbReference type="RefSeq" id="WP_139272986.1">
    <property type="nucleotide sequence ID" value="NZ_FNTY01000002.1"/>
</dbReference>
<dbReference type="Gene3D" id="3.40.50.300">
    <property type="entry name" value="P-loop containing nucleotide triphosphate hydrolases"/>
    <property type="match status" value="1"/>
</dbReference>
<dbReference type="GO" id="GO:0016887">
    <property type="term" value="F:ATP hydrolysis activity"/>
    <property type="evidence" value="ECO:0007669"/>
    <property type="project" value="InterPro"/>
</dbReference>
<evidence type="ECO:0000313" key="2">
    <source>
        <dbReference type="EMBL" id="SEE23913.1"/>
    </source>
</evidence>
<dbReference type="InterPro" id="IPR003959">
    <property type="entry name" value="ATPase_AAA_core"/>
</dbReference>
<evidence type="ECO:0000259" key="1">
    <source>
        <dbReference type="Pfam" id="PF13304"/>
    </source>
</evidence>
<gene>
    <name evidence="2" type="ORF">SAMN04490194_1498</name>
</gene>
<dbReference type="InterPro" id="IPR027417">
    <property type="entry name" value="P-loop_NTPase"/>
</dbReference>
<organism evidence="2 3">
    <name type="scientific">Pseudomonas migulae</name>
    <dbReference type="NCBI Taxonomy" id="78543"/>
    <lineage>
        <taxon>Bacteria</taxon>
        <taxon>Pseudomonadati</taxon>
        <taxon>Pseudomonadota</taxon>
        <taxon>Gammaproteobacteria</taxon>
        <taxon>Pseudomonadales</taxon>
        <taxon>Pseudomonadaceae</taxon>
        <taxon>Pseudomonas</taxon>
    </lineage>
</organism>
<dbReference type="SUPFAM" id="SSF52540">
    <property type="entry name" value="P-loop containing nucleoside triphosphate hydrolases"/>
    <property type="match status" value="1"/>
</dbReference>
<dbReference type="InterPro" id="IPR051396">
    <property type="entry name" value="Bact_Antivir_Def_Nuclease"/>
</dbReference>
<dbReference type="GO" id="GO:0005524">
    <property type="term" value="F:ATP binding"/>
    <property type="evidence" value="ECO:0007669"/>
    <property type="project" value="InterPro"/>
</dbReference>
<dbReference type="Pfam" id="PF13304">
    <property type="entry name" value="AAA_21"/>
    <property type="match status" value="1"/>
</dbReference>
<accession>A0A1H5H7D4</accession>
<sequence>MINFIKFQDWGEIWRTIPFVAVEGLIGQHGFRSTIVTGQNGSYKSTMLRELVAGVIAPKSTSATVNVSDGLSMKHVICASGSVADRFPSKEKSGGGSTEFATEQYAYIGQRVGANLLSKKRPFETVLIFALDGNKSARYEWPFYKKAHEFANIIPELEVSVQVRKEKARRSVNLLSRVEQGFAVESLRGSLNIDDFRASQHISESVAFSVLNEFDEHVFKDFSEFMRSSKSTFVLNMGSGGIRCKTASNDVVRLGFMLDIFSLRDVKVQRVGVQQPFSIFELSSGEYHMYTNLMGLGFGVEEGSLMLLDEPDNSLHPQWQRDFMAAVHGICQVGMKSGHLIVCTHSPLIVGAALEGSTIVDLSNDEPIVSVASFGASSDDILLEQFGITSSRNRIVVDVVQRAVSIIEKDGFEHPDLLALTDELMSIKSALKSEDPLVEVIEAILGASGDD</sequence>
<dbReference type="Proteomes" id="UP000198985">
    <property type="component" value="Unassembled WGS sequence"/>
</dbReference>
<dbReference type="PANTHER" id="PTHR43581:SF2">
    <property type="entry name" value="EXCINUCLEASE ATPASE SUBUNIT"/>
    <property type="match status" value="1"/>
</dbReference>
<proteinExistence type="predicted"/>